<dbReference type="PANTHER" id="PTHR45668">
    <property type="entry name" value="SERINE/THREONINE-PROTEIN PHOSPHATASE 5-RELATED"/>
    <property type="match status" value="1"/>
</dbReference>
<dbReference type="EC" id="3.1.3.16" evidence="30"/>
<dbReference type="Pfam" id="PF00149">
    <property type="entry name" value="Metallophos"/>
    <property type="match status" value="1"/>
</dbReference>
<evidence type="ECO:0000256" key="6">
    <source>
        <dbReference type="ARBA" id="ARBA00008294"/>
    </source>
</evidence>
<evidence type="ECO:0000256" key="32">
    <source>
        <dbReference type="SAM" id="SignalP"/>
    </source>
</evidence>
<keyword evidence="17" id="KW-0472">Membrane</keyword>
<dbReference type="Gene3D" id="3.60.60.10">
    <property type="entry name" value="Penicillin V Acylase, Chain A"/>
    <property type="match status" value="1"/>
</dbReference>
<evidence type="ECO:0000259" key="33">
    <source>
        <dbReference type="PROSITE" id="PS50222"/>
    </source>
</evidence>
<dbReference type="PRINTS" id="PR00114">
    <property type="entry name" value="STPHPHTASE"/>
</dbReference>
<dbReference type="InterPro" id="IPR018247">
    <property type="entry name" value="EF_Hand_1_Ca_BS"/>
</dbReference>
<evidence type="ECO:0000256" key="19">
    <source>
        <dbReference type="ARBA" id="ARBA00023180"/>
    </source>
</evidence>
<dbReference type="GO" id="GO:0016042">
    <property type="term" value="P:lipid catabolic process"/>
    <property type="evidence" value="ECO:0007669"/>
    <property type="project" value="UniProtKB-KW"/>
</dbReference>
<evidence type="ECO:0000256" key="8">
    <source>
        <dbReference type="ARBA" id="ARBA00022729"/>
    </source>
</evidence>
<dbReference type="CDD" id="cd07420">
    <property type="entry name" value="MPP_RdgC"/>
    <property type="match status" value="1"/>
</dbReference>
<keyword evidence="13" id="KW-0106">Calcium</keyword>
<dbReference type="SUPFAM" id="SSF56300">
    <property type="entry name" value="Metallo-dependent phosphatases"/>
    <property type="match status" value="1"/>
</dbReference>
<dbReference type="FunFam" id="3.60.21.10:FF:000073">
    <property type="entry name" value="Serine/threonine-protein phosphatase with EF-hands"/>
    <property type="match status" value="1"/>
</dbReference>
<dbReference type="PROSITE" id="PS00018">
    <property type="entry name" value="EF_HAND_1"/>
    <property type="match status" value="2"/>
</dbReference>
<dbReference type="Pfam" id="PF15508">
    <property type="entry name" value="NAAA-beta"/>
    <property type="match status" value="1"/>
</dbReference>
<keyword evidence="20" id="KW-0464">Manganese</keyword>
<comment type="catalytic activity">
    <reaction evidence="29">
        <text>N-tetradecanoylethanolamine + H2O = tetradecanoate + ethanolamine</text>
        <dbReference type="Rhea" id="RHEA:45452"/>
        <dbReference type="ChEBI" id="CHEBI:15377"/>
        <dbReference type="ChEBI" id="CHEBI:30807"/>
        <dbReference type="ChEBI" id="CHEBI:57603"/>
        <dbReference type="ChEBI" id="CHEBI:85262"/>
    </reaction>
    <physiologicalReaction direction="left-to-right" evidence="29">
        <dbReference type="Rhea" id="RHEA:45453"/>
    </physiologicalReaction>
</comment>
<accession>A0A836A273</accession>
<evidence type="ECO:0000256" key="28">
    <source>
        <dbReference type="ARBA" id="ARBA00048323"/>
    </source>
</evidence>
<feature type="domain" description="EF-hand" evidence="33">
    <location>
        <begin position="942"/>
        <end position="977"/>
    </location>
</feature>
<dbReference type="GO" id="GO:0043409">
    <property type="term" value="P:negative regulation of MAPK cascade"/>
    <property type="evidence" value="ECO:0007669"/>
    <property type="project" value="TreeGrafter"/>
</dbReference>
<gene>
    <name evidence="34" type="ORF">JEQ12_017521</name>
</gene>
<dbReference type="Pfam" id="PF08321">
    <property type="entry name" value="PPP5"/>
    <property type="match status" value="1"/>
</dbReference>
<dbReference type="GO" id="GO:0016020">
    <property type="term" value="C:membrane"/>
    <property type="evidence" value="ECO:0007669"/>
    <property type="project" value="UniProtKB-SubCell"/>
</dbReference>
<evidence type="ECO:0000256" key="18">
    <source>
        <dbReference type="ARBA" id="ARBA00023145"/>
    </source>
</evidence>
<comment type="pathway">
    <text evidence="4">Lipid metabolism; fatty acid metabolism.</text>
</comment>
<dbReference type="GO" id="GO:0004722">
    <property type="term" value="F:protein serine/threonine phosphatase activity"/>
    <property type="evidence" value="ECO:0007669"/>
    <property type="project" value="UniProtKB-EC"/>
</dbReference>
<evidence type="ECO:0000256" key="22">
    <source>
        <dbReference type="ARBA" id="ARBA00038527"/>
    </source>
</evidence>
<dbReference type="GO" id="GO:0006631">
    <property type="term" value="P:fatty acid metabolic process"/>
    <property type="evidence" value="ECO:0007669"/>
    <property type="project" value="UniProtKB-KW"/>
</dbReference>
<dbReference type="CDD" id="cd23767">
    <property type="entry name" value="IQCD"/>
    <property type="match status" value="1"/>
</dbReference>
<comment type="catalytic activity">
    <reaction evidence="23">
        <text>an N-(long-chain fatty acyl)ethanolamine + H2O = a long-chain fatty acid + ethanolamine</text>
        <dbReference type="Rhea" id="RHEA:17505"/>
        <dbReference type="ChEBI" id="CHEBI:15377"/>
        <dbReference type="ChEBI" id="CHEBI:15897"/>
        <dbReference type="ChEBI" id="CHEBI:57560"/>
        <dbReference type="ChEBI" id="CHEBI:57603"/>
        <dbReference type="EC" id="3.5.1.60"/>
    </reaction>
    <physiologicalReaction direction="left-to-right" evidence="23">
        <dbReference type="Rhea" id="RHEA:17506"/>
    </physiologicalReaction>
</comment>
<dbReference type="AlphaFoldDB" id="A0A836A273"/>
<evidence type="ECO:0000256" key="30">
    <source>
        <dbReference type="RuleBase" id="RU004273"/>
    </source>
</evidence>
<keyword evidence="8 32" id="KW-0732">Signal</keyword>
<evidence type="ECO:0000256" key="21">
    <source>
        <dbReference type="ARBA" id="ARBA00023228"/>
    </source>
</evidence>
<evidence type="ECO:0000256" key="11">
    <source>
        <dbReference type="ARBA" id="ARBA00022813"/>
    </source>
</evidence>
<evidence type="ECO:0000256" key="23">
    <source>
        <dbReference type="ARBA" id="ARBA00047347"/>
    </source>
</evidence>
<dbReference type="PROSITE" id="PS00125">
    <property type="entry name" value="SER_THR_PHOSPHATASE"/>
    <property type="match status" value="1"/>
</dbReference>
<proteinExistence type="inferred from homology"/>
<dbReference type="InterPro" id="IPR002048">
    <property type="entry name" value="EF_hand_dom"/>
</dbReference>
<evidence type="ECO:0000256" key="12">
    <source>
        <dbReference type="ARBA" id="ARBA00022832"/>
    </source>
</evidence>
<evidence type="ECO:0000256" key="16">
    <source>
        <dbReference type="ARBA" id="ARBA00023098"/>
    </source>
</evidence>
<dbReference type="Gene3D" id="3.60.21.10">
    <property type="match status" value="2"/>
</dbReference>
<dbReference type="GO" id="GO:0005509">
    <property type="term" value="F:calcium ion binding"/>
    <property type="evidence" value="ECO:0007669"/>
    <property type="project" value="InterPro"/>
</dbReference>
<evidence type="ECO:0000256" key="15">
    <source>
        <dbReference type="ARBA" id="ARBA00022963"/>
    </source>
</evidence>
<dbReference type="EMBL" id="JAEMGP010000006">
    <property type="protein sequence ID" value="KAG5207757.1"/>
    <property type="molecule type" value="Genomic_DNA"/>
</dbReference>
<dbReference type="InterPro" id="IPR051134">
    <property type="entry name" value="PPP_phosphatase"/>
</dbReference>
<evidence type="ECO:0000313" key="35">
    <source>
        <dbReference type="Proteomes" id="UP000664991"/>
    </source>
</evidence>
<evidence type="ECO:0000256" key="1">
    <source>
        <dbReference type="ARBA" id="ARBA00001936"/>
    </source>
</evidence>
<comment type="subcellular location">
    <subcellularLocation>
        <location evidence="3">Lysosome</location>
    </subcellularLocation>
    <subcellularLocation>
        <location evidence="2">Membrane</location>
        <topology evidence="2">Peripheral membrane protein</topology>
    </subcellularLocation>
</comment>
<comment type="subunit">
    <text evidence="22">Heterodimer of an alpha and a beta subunit, produced by autocatalytic cleavage.</text>
</comment>
<comment type="caution">
    <text evidence="34">The sequence shown here is derived from an EMBL/GenBank/DDBJ whole genome shotgun (WGS) entry which is preliminary data.</text>
</comment>
<evidence type="ECO:0000256" key="17">
    <source>
        <dbReference type="ARBA" id="ARBA00023136"/>
    </source>
</evidence>
<keyword evidence="19" id="KW-0325">Glycoprotein</keyword>
<keyword evidence="10 30" id="KW-0378">Hydrolase</keyword>
<dbReference type="Gene3D" id="1.10.238.10">
    <property type="entry name" value="EF-hand"/>
    <property type="match status" value="1"/>
</dbReference>
<comment type="similarity">
    <text evidence="5">Belongs to the acid ceramidase family.</text>
</comment>
<evidence type="ECO:0000256" key="25">
    <source>
        <dbReference type="ARBA" id="ARBA00047993"/>
    </source>
</evidence>
<comment type="catalytic activity">
    <reaction evidence="26">
        <text>N-hexadecanoylethanolamine + H2O = ethanolamine + hexadecanoate</text>
        <dbReference type="Rhea" id="RHEA:45064"/>
        <dbReference type="ChEBI" id="CHEBI:7896"/>
        <dbReference type="ChEBI" id="CHEBI:15377"/>
        <dbReference type="ChEBI" id="CHEBI:57603"/>
        <dbReference type="ChEBI" id="CHEBI:71464"/>
    </reaction>
    <physiologicalReaction direction="left-to-right" evidence="26">
        <dbReference type="Rhea" id="RHEA:45065"/>
    </physiologicalReaction>
</comment>
<dbReference type="InterPro" id="IPR006186">
    <property type="entry name" value="Ser/Thr-sp_prot-phosphatase"/>
</dbReference>
<feature type="signal peptide" evidence="32">
    <location>
        <begin position="1"/>
        <end position="26"/>
    </location>
</feature>
<dbReference type="InterPro" id="IPR029052">
    <property type="entry name" value="Metallo-depent_PP-like"/>
</dbReference>
<keyword evidence="12" id="KW-0276">Fatty acid metabolism</keyword>
<evidence type="ECO:0000256" key="31">
    <source>
        <dbReference type="SAM" id="MobiDB-lite"/>
    </source>
</evidence>
<comment type="catalytic activity">
    <reaction evidence="25">
        <text>N-dodecanoylsphing-4-enine + H2O = dodecanoate + sphing-4-enine</text>
        <dbReference type="Rhea" id="RHEA:41291"/>
        <dbReference type="ChEBI" id="CHEBI:15377"/>
        <dbReference type="ChEBI" id="CHEBI:18262"/>
        <dbReference type="ChEBI" id="CHEBI:57756"/>
        <dbReference type="ChEBI" id="CHEBI:72956"/>
    </reaction>
    <physiologicalReaction direction="left-to-right" evidence="25">
        <dbReference type="Rhea" id="RHEA:41292"/>
    </physiologicalReaction>
</comment>
<feature type="region of interest" description="Disordered" evidence="31">
    <location>
        <begin position="692"/>
        <end position="757"/>
    </location>
</feature>
<comment type="catalytic activity">
    <reaction evidence="24">
        <text>N-dodecanoylethanolamine + H2O = dodecanoate + ethanolamine</text>
        <dbReference type="Rhea" id="RHEA:45456"/>
        <dbReference type="ChEBI" id="CHEBI:15377"/>
        <dbReference type="ChEBI" id="CHEBI:18262"/>
        <dbReference type="ChEBI" id="CHEBI:57603"/>
        <dbReference type="ChEBI" id="CHEBI:85263"/>
    </reaction>
    <physiologicalReaction direction="left-to-right" evidence="24">
        <dbReference type="Rhea" id="RHEA:45457"/>
    </physiologicalReaction>
</comment>
<comment type="catalytic activity">
    <reaction evidence="28">
        <text>an N-acylsphing-4-enine + H2O = sphing-4-enine + a fatty acid</text>
        <dbReference type="Rhea" id="RHEA:20856"/>
        <dbReference type="ChEBI" id="CHEBI:15377"/>
        <dbReference type="ChEBI" id="CHEBI:28868"/>
        <dbReference type="ChEBI" id="CHEBI:52639"/>
        <dbReference type="ChEBI" id="CHEBI:57756"/>
        <dbReference type="EC" id="3.5.1.23"/>
    </reaction>
    <physiologicalReaction direction="left-to-right" evidence="28">
        <dbReference type="Rhea" id="RHEA:20857"/>
    </physiologicalReaction>
</comment>
<dbReference type="PROSITE" id="PS50222">
    <property type="entry name" value="EF_HAND_2"/>
    <property type="match status" value="2"/>
</dbReference>
<comment type="cofactor">
    <cofactor evidence="1">
        <name>Mn(2+)</name>
        <dbReference type="ChEBI" id="CHEBI:29035"/>
    </cofactor>
</comment>
<dbReference type="InterPro" id="IPR013235">
    <property type="entry name" value="PPP_dom"/>
</dbReference>
<organism evidence="34 35">
    <name type="scientific">Ovis aries</name>
    <name type="common">Sheep</name>
    <dbReference type="NCBI Taxonomy" id="9940"/>
    <lineage>
        <taxon>Eukaryota</taxon>
        <taxon>Metazoa</taxon>
        <taxon>Chordata</taxon>
        <taxon>Craniata</taxon>
        <taxon>Vertebrata</taxon>
        <taxon>Euteleostomi</taxon>
        <taxon>Mammalia</taxon>
        <taxon>Eutheria</taxon>
        <taxon>Laurasiatheria</taxon>
        <taxon>Artiodactyla</taxon>
        <taxon>Ruminantia</taxon>
        <taxon>Pecora</taxon>
        <taxon>Bovidae</taxon>
        <taxon>Caprinae</taxon>
        <taxon>Ovis</taxon>
    </lineage>
</organism>
<evidence type="ECO:0000256" key="26">
    <source>
        <dbReference type="ARBA" id="ARBA00048166"/>
    </source>
</evidence>
<keyword evidence="18" id="KW-0865">Zymogen</keyword>
<feature type="chain" id="PRO_5032653500" description="Serine/threonine-protein phosphatase" evidence="32">
    <location>
        <begin position="27"/>
        <end position="1188"/>
    </location>
</feature>
<comment type="catalytic activity">
    <reaction evidence="30">
        <text>O-phospho-L-threonyl-[protein] + H2O = L-threonyl-[protein] + phosphate</text>
        <dbReference type="Rhea" id="RHEA:47004"/>
        <dbReference type="Rhea" id="RHEA-COMP:11060"/>
        <dbReference type="Rhea" id="RHEA-COMP:11605"/>
        <dbReference type="ChEBI" id="CHEBI:15377"/>
        <dbReference type="ChEBI" id="CHEBI:30013"/>
        <dbReference type="ChEBI" id="CHEBI:43474"/>
        <dbReference type="ChEBI" id="CHEBI:61977"/>
        <dbReference type="EC" id="3.1.3.16"/>
    </reaction>
</comment>
<evidence type="ECO:0000256" key="9">
    <source>
        <dbReference type="ARBA" id="ARBA00022737"/>
    </source>
</evidence>
<evidence type="ECO:0000256" key="7">
    <source>
        <dbReference type="ARBA" id="ARBA00022723"/>
    </source>
</evidence>
<reference evidence="34 35" key="1">
    <citation type="submission" date="2020-12" db="EMBL/GenBank/DDBJ databases">
        <title>De novo assembly of Tibetan sheep genome.</title>
        <authorList>
            <person name="Li X."/>
        </authorList>
    </citation>
    <scope>NUCLEOTIDE SEQUENCE [LARGE SCALE GENOMIC DNA]</scope>
    <source>
        <tissue evidence="34">Heart</tissue>
    </source>
</reference>
<evidence type="ECO:0000313" key="34">
    <source>
        <dbReference type="EMBL" id="KAG5207757.1"/>
    </source>
</evidence>
<dbReference type="SMART" id="SM00156">
    <property type="entry name" value="PP2Ac"/>
    <property type="match status" value="1"/>
</dbReference>
<name>A0A836A273_SHEEP</name>
<evidence type="ECO:0000256" key="10">
    <source>
        <dbReference type="ARBA" id="ARBA00022801"/>
    </source>
</evidence>
<keyword evidence="14" id="KW-0904">Protein phosphatase</keyword>
<evidence type="ECO:0000256" key="13">
    <source>
        <dbReference type="ARBA" id="ARBA00022837"/>
    </source>
</evidence>
<evidence type="ECO:0000256" key="24">
    <source>
        <dbReference type="ARBA" id="ARBA00047719"/>
    </source>
</evidence>
<dbReference type="FunFam" id="3.60.60.10:FF:000003">
    <property type="entry name" value="N-acylethanolamine-hydrolyzing acid amidase"/>
    <property type="match status" value="1"/>
</dbReference>
<evidence type="ECO:0000256" key="2">
    <source>
        <dbReference type="ARBA" id="ARBA00004170"/>
    </source>
</evidence>
<dbReference type="GO" id="GO:0017040">
    <property type="term" value="F:N-acylsphingosine amidohydrolase activity"/>
    <property type="evidence" value="ECO:0007669"/>
    <property type="project" value="UniProtKB-EC"/>
</dbReference>
<keyword evidence="15" id="KW-0442">Lipid degradation</keyword>
<keyword evidence="21" id="KW-0458">Lysosome</keyword>
<comment type="similarity">
    <text evidence="6 30">Belongs to the PPP phosphatase family.</text>
</comment>
<evidence type="ECO:0000256" key="29">
    <source>
        <dbReference type="ARBA" id="ARBA00048716"/>
    </source>
</evidence>
<keyword evidence="16" id="KW-0443">Lipid metabolism</keyword>
<dbReference type="Proteomes" id="UP000664991">
    <property type="component" value="Unassembled WGS sequence"/>
</dbReference>
<feature type="compositionally biased region" description="Low complexity" evidence="31">
    <location>
        <begin position="722"/>
        <end position="735"/>
    </location>
</feature>
<keyword evidence="9" id="KW-0677">Repeat</keyword>
<dbReference type="SUPFAM" id="SSF47473">
    <property type="entry name" value="EF-hand"/>
    <property type="match status" value="1"/>
</dbReference>
<dbReference type="FunFam" id="3.60.21.10:FF:000042">
    <property type="entry name" value="Serine/threonine-protein phosphatase with EF-hands"/>
    <property type="match status" value="1"/>
</dbReference>
<dbReference type="InterPro" id="IPR029130">
    <property type="entry name" value="Acid_ceramidase_N"/>
</dbReference>
<dbReference type="GO" id="GO:0005764">
    <property type="term" value="C:lysosome"/>
    <property type="evidence" value="ECO:0007669"/>
    <property type="project" value="UniProtKB-SubCell"/>
</dbReference>
<evidence type="ECO:0000256" key="5">
    <source>
        <dbReference type="ARBA" id="ARBA00005730"/>
    </source>
</evidence>
<evidence type="ECO:0000256" key="20">
    <source>
        <dbReference type="ARBA" id="ARBA00023211"/>
    </source>
</evidence>
<sequence length="1188" mass="135026">MRAAGPSARPALALLLLLAGAEVSAAAAPPAPPLFNVSLDASPQLRWLPVLQHYDRDFLRSAMAHIIQDYVPPWVLALIRKVVRELELFLPQPFTEEIRGMCDALDFNLVDCVLLNLAYEFSAFCTSIVAQDSKGHIYHGRNLDYPFGSFLRNLTLDVQFIKNGQIAYTGTTFVGYVGLWTGQSPHRFTVSGDERDKGWWWENMIAALFQRHSPVSWLIRTTLSESENFEAAIYKLAKTPLIADVYYIVGGTSPKEGVVITRNRGGPADIWPLDPLNGAWFRVETNYDHWRPVPKGDDRRTPAIKALNATGQANLSLETLFQMHRSGRINKDKEDNIINKFDLLNTGSLFLLSANNSLSLGPAICVLQKHHTEVMGSGTSTQHHFAFQNAEKAFRAAALIQRWYRRYVARLEMRRRCTWSIFQSIEYAGQQDQVKLHNFFSYLVDHFTPSSHNERDFLNRMFTEEQPPQASEMQNSGDYESIEVPDSYTGPRLAFPLLPDHATALVEAFRRKQRLHARYVLNLLHEARKHLVQLPNINRVSTCYSEEITVCGDLHGQLDDLIFIFYKNGLPSPERAYVFNGDFVDRGKDSVEILMVLFAFMLVYPKEFHLNRGNHEDHIVNLRYGFTKEVMHKYKIHGKKILKLLQDVFCWLPLATLVDEKVLILHGGVSDRTDLELLAKLDRHKIVSTMRYKTRKENKKQAEEKGNANQTGSAGRPSPWFLPQSRSLPSSPLRPSTHKAHRAGRSSSVPCGVPLDPKELSRRVRHSVDLELERCRQQAGFPAIKEKEEPSSSESEVDSDAEEPPQPTPEEWRQVVDILWSDPMAQEGCRANTVRGGGCYFGPNVTEQLLQKYNLQFLIRSHECKPEGYEFCHSRKVLTIFSASNYYEVGSNRGAYVKLGPDLTPHIMQFQANKATHTLTMRQRISRVEESALRALREKLFAHSSDILVEFKKHDKDETGLITLSDWAAAVESVLHLGLPWRMLRPQLVSSLTDNKLAYKSWLENLAKEKLSQQNIQSSLLETLYRNRSNLETIFRIIDSDHSDDCICDLARSIDFNKDGHIDINEFLEAFRLVEQSCSGADVSDCPQVTNSSNSDCSSPVTQIIWKRGVKEISTILNIPFFLVYKIESKDESGISDHFPFGHGSLHTKDTSQNETISTIPVSHDNHIDDAEDHCLYGAYSVHVDVWH</sequence>
<evidence type="ECO:0000256" key="3">
    <source>
        <dbReference type="ARBA" id="ARBA00004371"/>
    </source>
</evidence>
<dbReference type="GO" id="GO:0051879">
    <property type="term" value="F:Hsp90 protein binding"/>
    <property type="evidence" value="ECO:0007669"/>
    <property type="project" value="TreeGrafter"/>
</dbReference>
<dbReference type="CDD" id="cd01903">
    <property type="entry name" value="Ntn_AC_NAAA"/>
    <property type="match status" value="1"/>
</dbReference>
<feature type="region of interest" description="Disordered" evidence="31">
    <location>
        <begin position="779"/>
        <end position="810"/>
    </location>
</feature>
<evidence type="ECO:0000256" key="27">
    <source>
        <dbReference type="ARBA" id="ARBA00048217"/>
    </source>
</evidence>
<evidence type="ECO:0000256" key="14">
    <source>
        <dbReference type="ARBA" id="ARBA00022912"/>
    </source>
</evidence>
<keyword evidence="7" id="KW-0479">Metal-binding</keyword>
<keyword evidence="11" id="KW-0068">Autocatalytic cleavage</keyword>
<dbReference type="InterPro" id="IPR011992">
    <property type="entry name" value="EF-hand-dom_pair"/>
</dbReference>
<comment type="catalytic activity">
    <reaction evidence="27">
        <text>N-hexadecanoylsphing-4-enine + H2O = sphing-4-enine + hexadecanoate</text>
        <dbReference type="Rhea" id="RHEA:38891"/>
        <dbReference type="ChEBI" id="CHEBI:7896"/>
        <dbReference type="ChEBI" id="CHEBI:15377"/>
        <dbReference type="ChEBI" id="CHEBI:57756"/>
        <dbReference type="ChEBI" id="CHEBI:72959"/>
    </reaction>
    <physiologicalReaction direction="left-to-right" evidence="27">
        <dbReference type="Rhea" id="RHEA:38892"/>
    </physiologicalReaction>
</comment>
<evidence type="ECO:0000256" key="4">
    <source>
        <dbReference type="ARBA" id="ARBA00004872"/>
    </source>
</evidence>
<dbReference type="InterPro" id="IPR004843">
    <property type="entry name" value="Calcineurin-like_PHP"/>
</dbReference>
<feature type="domain" description="EF-hand" evidence="33">
    <location>
        <begin position="1042"/>
        <end position="1077"/>
    </location>
</feature>
<protein>
    <recommendedName>
        <fullName evidence="30">Serine/threonine-protein phosphatase</fullName>
        <ecNumber evidence="30">3.1.3.16</ecNumber>
    </recommendedName>
</protein>
<dbReference type="PANTHER" id="PTHR45668:SF2">
    <property type="entry name" value="SERINE_THREONINE-PROTEIN PHOSPHATASE WITH EF-HANDS 2"/>
    <property type="match status" value="1"/>
</dbReference>
<dbReference type="GO" id="GO:0047412">
    <property type="term" value="F:N-(long-chain-acyl)ethanolamine deacylase activity"/>
    <property type="evidence" value="ECO:0007669"/>
    <property type="project" value="UniProtKB-EC"/>
</dbReference>